<dbReference type="Proteomes" id="UP001209878">
    <property type="component" value="Unassembled WGS sequence"/>
</dbReference>
<keyword evidence="7" id="KW-0325">Glycoprotein</keyword>
<keyword evidence="11" id="KW-1185">Reference proteome</keyword>
<evidence type="ECO:0000256" key="1">
    <source>
        <dbReference type="ARBA" id="ARBA00004651"/>
    </source>
</evidence>
<keyword evidence="5 8" id="KW-1133">Transmembrane helix</keyword>
<comment type="similarity">
    <text evidence="2">Belongs to the patched family.</text>
</comment>
<comment type="subcellular location">
    <subcellularLocation>
        <location evidence="1">Cell membrane</location>
        <topology evidence="1">Multi-pass membrane protein</topology>
    </subcellularLocation>
</comment>
<feature type="transmembrane region" description="Helical" evidence="8">
    <location>
        <begin position="361"/>
        <end position="381"/>
    </location>
</feature>
<organism evidence="10 11">
    <name type="scientific">Ridgeia piscesae</name>
    <name type="common">Tubeworm</name>
    <dbReference type="NCBI Taxonomy" id="27915"/>
    <lineage>
        <taxon>Eukaryota</taxon>
        <taxon>Metazoa</taxon>
        <taxon>Spiralia</taxon>
        <taxon>Lophotrochozoa</taxon>
        <taxon>Annelida</taxon>
        <taxon>Polychaeta</taxon>
        <taxon>Sedentaria</taxon>
        <taxon>Canalipalpata</taxon>
        <taxon>Sabellida</taxon>
        <taxon>Siboglinidae</taxon>
        <taxon>Ridgeia</taxon>
    </lineage>
</organism>
<keyword evidence="3" id="KW-1003">Cell membrane</keyword>
<dbReference type="InterPro" id="IPR003392">
    <property type="entry name" value="PTHD_SSD"/>
</dbReference>
<evidence type="ECO:0000256" key="7">
    <source>
        <dbReference type="ARBA" id="ARBA00023180"/>
    </source>
</evidence>
<dbReference type="PANTHER" id="PTHR10796">
    <property type="entry name" value="PATCHED-RELATED"/>
    <property type="match status" value="1"/>
</dbReference>
<feature type="transmembrane region" description="Helical" evidence="8">
    <location>
        <begin position="257"/>
        <end position="276"/>
    </location>
</feature>
<evidence type="ECO:0000313" key="11">
    <source>
        <dbReference type="Proteomes" id="UP001209878"/>
    </source>
</evidence>
<evidence type="ECO:0000256" key="4">
    <source>
        <dbReference type="ARBA" id="ARBA00022692"/>
    </source>
</evidence>
<name>A0AAD9NU05_RIDPI</name>
<dbReference type="PANTHER" id="PTHR10796:SF92">
    <property type="entry name" value="PATCHED-RELATED, ISOFORM A"/>
    <property type="match status" value="1"/>
</dbReference>
<feature type="domain" description="SSD" evidence="9">
    <location>
        <begin position="264"/>
        <end position="415"/>
    </location>
</feature>
<comment type="caution">
    <text evidence="10">The sequence shown here is derived from an EMBL/GenBank/DDBJ whole genome shotgun (WGS) entry which is preliminary data.</text>
</comment>
<feature type="transmembrane region" description="Helical" evidence="8">
    <location>
        <begin position="27"/>
        <end position="46"/>
    </location>
</feature>
<feature type="transmembrane region" description="Helical" evidence="8">
    <location>
        <begin position="811"/>
        <end position="835"/>
    </location>
</feature>
<reference evidence="10" key="1">
    <citation type="journal article" date="2023" name="Mol. Biol. Evol.">
        <title>Third-Generation Sequencing Reveals the Adaptive Role of the Epigenome in Three Deep-Sea Polychaetes.</title>
        <authorList>
            <person name="Perez M."/>
            <person name="Aroh O."/>
            <person name="Sun Y."/>
            <person name="Lan Y."/>
            <person name="Juniper S.K."/>
            <person name="Young C.R."/>
            <person name="Angers B."/>
            <person name="Qian P.Y."/>
        </authorList>
    </citation>
    <scope>NUCLEOTIDE SEQUENCE</scope>
    <source>
        <strain evidence="10">R07B-5</strain>
    </source>
</reference>
<keyword evidence="6 8" id="KW-0472">Membrane</keyword>
<dbReference type="GO" id="GO:0005886">
    <property type="term" value="C:plasma membrane"/>
    <property type="evidence" value="ECO:0007669"/>
    <property type="project" value="UniProtKB-SubCell"/>
</dbReference>
<feature type="transmembrane region" description="Helical" evidence="8">
    <location>
        <begin position="387"/>
        <end position="416"/>
    </location>
</feature>
<sequence length="906" mass="100027">MQANCIEKRLRHFFYGYGRFIARHPSWFICLPLMLVVILATGFSHFQTEYDVEVLYTPDNARSKGELQVVRRLFDADDSVLRMTTLGEYGRVIVTAKTDNADVLTDDVFREVEQLDRDIRGIWVDVSGSTFNYSVLCARTDGKCSDDALLGLRKHMQVDPKTVSYPVHTVSLPYGGDVRVFLGATLSGVEHTPGGETKATAWQLFYYLHPETEHRDLVRAWQSKFLTTLAEKCYTHINVARFTAHSIEDELARNVGAVQPLFGIMFATLVGFSVVSCMSTDWVRSKPLLGLLGVISSGLAVVSGFGLVLHCGKPFVDIVALSPFLILGIGVDDMFVMLGAWRQTNFRWTVAERMGSAFSEAAVSITITSLTNALSIGIGAVTHFESVRVFCIYTSVAVIFDYFFKVTFFAACIVLLGRREAANLHAITFRQAVPKSLAGSPKGPTSCVACPARPTGLKHTLLAPVNFSKHGLLFRLFCTGGYTDTEMKEVKNTGDLGIMAFFRDSLGGLMSTRPFKLCLAAVYALYLTGAVWGCFNINEGLTLDKLASDGSYVDEFYALEIQYFRKYGPAVNVIIGSEVDLWRAEDRKRVDQLVDTFEASDCFHGAEVTIAWTRDFRSFTGDANLTAQDFSSELDRFLSTHKSYDHDVNVQPDSGRVEQSRFFVFAKDVNSSIQETRLMLTARQIADDNVDLNVTVFHPTFIFYDQYIAVWPNTRQNLLAATAAMFVVALILMPPFACSLLVTVSIASTCVGVLGYMTWWGVNLNTVSMINLVMCAGFCVDFAAHVVYAFALTDGDTGDARMRNALYKLGFPVAQGALSTILAVAPLGFASCYVFRSFFRTMFLVVVFSAFHGLFVIPAFLSVAWPNPEPKYSVVARAAMDSTGDEAVTLNGVCKVPPDEEMGGAL</sequence>
<dbReference type="SUPFAM" id="SSF82866">
    <property type="entry name" value="Multidrug efflux transporter AcrB transmembrane domain"/>
    <property type="match status" value="2"/>
</dbReference>
<gene>
    <name evidence="10" type="ORF">NP493_358g05037</name>
</gene>
<proteinExistence type="inferred from homology"/>
<dbReference type="Gene3D" id="1.20.1640.10">
    <property type="entry name" value="Multidrug efflux transporter AcrB transmembrane domain"/>
    <property type="match status" value="2"/>
</dbReference>
<accession>A0AAD9NU05</accession>
<dbReference type="PROSITE" id="PS50156">
    <property type="entry name" value="SSD"/>
    <property type="match status" value="1"/>
</dbReference>
<dbReference type="FunFam" id="1.20.1640.10:FF:000013">
    <property type="entry name" value="PaTched Related family"/>
    <property type="match status" value="1"/>
</dbReference>
<evidence type="ECO:0000256" key="6">
    <source>
        <dbReference type="ARBA" id="ARBA00023136"/>
    </source>
</evidence>
<feature type="transmembrane region" description="Helical" evidence="8">
    <location>
        <begin position="288"/>
        <end position="309"/>
    </location>
</feature>
<dbReference type="InterPro" id="IPR000731">
    <property type="entry name" value="SSD"/>
</dbReference>
<dbReference type="AlphaFoldDB" id="A0AAD9NU05"/>
<feature type="transmembrane region" description="Helical" evidence="8">
    <location>
        <begin position="321"/>
        <end position="341"/>
    </location>
</feature>
<dbReference type="EMBL" id="JAODUO010000358">
    <property type="protein sequence ID" value="KAK2182350.1"/>
    <property type="molecule type" value="Genomic_DNA"/>
</dbReference>
<protein>
    <recommendedName>
        <fullName evidence="9">SSD domain-containing protein</fullName>
    </recommendedName>
</protein>
<feature type="transmembrane region" description="Helical" evidence="8">
    <location>
        <begin position="842"/>
        <end position="865"/>
    </location>
</feature>
<evidence type="ECO:0000256" key="3">
    <source>
        <dbReference type="ARBA" id="ARBA00022475"/>
    </source>
</evidence>
<evidence type="ECO:0000256" key="8">
    <source>
        <dbReference type="SAM" id="Phobius"/>
    </source>
</evidence>
<evidence type="ECO:0000256" key="5">
    <source>
        <dbReference type="ARBA" id="ARBA00022989"/>
    </source>
</evidence>
<evidence type="ECO:0000313" key="10">
    <source>
        <dbReference type="EMBL" id="KAK2182350.1"/>
    </source>
</evidence>
<dbReference type="InterPro" id="IPR051697">
    <property type="entry name" value="Patched_domain-protein"/>
</dbReference>
<evidence type="ECO:0000256" key="2">
    <source>
        <dbReference type="ARBA" id="ARBA00005585"/>
    </source>
</evidence>
<keyword evidence="4 8" id="KW-0812">Transmembrane</keyword>
<feature type="transmembrane region" description="Helical" evidence="8">
    <location>
        <begin position="718"/>
        <end position="736"/>
    </location>
</feature>
<feature type="transmembrane region" description="Helical" evidence="8">
    <location>
        <begin position="742"/>
        <end position="762"/>
    </location>
</feature>
<evidence type="ECO:0000259" key="9">
    <source>
        <dbReference type="PROSITE" id="PS50156"/>
    </source>
</evidence>
<feature type="transmembrane region" description="Helical" evidence="8">
    <location>
        <begin position="769"/>
        <end position="791"/>
    </location>
</feature>
<dbReference type="Pfam" id="PF02460">
    <property type="entry name" value="Patched"/>
    <property type="match status" value="1"/>
</dbReference>